<protein>
    <submittedName>
        <fullName evidence="1">Uncharacterized protein</fullName>
    </submittedName>
</protein>
<sequence length="48" mass="5355">MIENLEYIKKFGLKEFVANEKMRWTCPECGGTICVHGGACSSCGKKKE</sequence>
<dbReference type="EMBL" id="JBCAUS010000007">
    <property type="protein sequence ID" value="MEL4306398.1"/>
    <property type="molecule type" value="Genomic_DNA"/>
</dbReference>
<accession>A0ABU9KZL4</accession>
<evidence type="ECO:0000313" key="2">
    <source>
        <dbReference type="Proteomes" id="UP001396646"/>
    </source>
</evidence>
<proteinExistence type="predicted"/>
<evidence type="ECO:0000313" key="1">
    <source>
        <dbReference type="EMBL" id="MEL4306398.1"/>
    </source>
</evidence>
<dbReference type="RefSeq" id="WP_342128040.1">
    <property type="nucleotide sequence ID" value="NZ_JBCAUS010000007.1"/>
</dbReference>
<comment type="caution">
    <text evidence="1">The sequence shown here is derived from an EMBL/GenBank/DDBJ whole genome shotgun (WGS) entry which is preliminary data.</text>
</comment>
<name>A0ABU9KZL4_9EURY</name>
<dbReference type="Proteomes" id="UP001396646">
    <property type="component" value="Unassembled WGS sequence"/>
</dbReference>
<keyword evidence="2" id="KW-1185">Reference proteome</keyword>
<reference evidence="1 2" key="1">
    <citation type="submission" date="2024-04" db="EMBL/GenBank/DDBJ databases">
        <title>Methanococcoides sp. LMO-2.</title>
        <authorList>
            <person name="Liang L."/>
        </authorList>
    </citation>
    <scope>NUCLEOTIDE SEQUENCE [LARGE SCALE GENOMIC DNA]</scope>
    <source>
        <strain evidence="1 2">LMO-2</strain>
    </source>
</reference>
<organism evidence="1 2">
    <name type="scientific">Methanococcoides cohabitans</name>
    <dbReference type="NCBI Taxonomy" id="3136559"/>
    <lineage>
        <taxon>Archaea</taxon>
        <taxon>Methanobacteriati</taxon>
        <taxon>Methanobacteriota</taxon>
        <taxon>Stenosarchaea group</taxon>
        <taxon>Methanomicrobia</taxon>
        <taxon>Methanosarcinales</taxon>
        <taxon>Methanosarcinaceae</taxon>
        <taxon>Methanococcoides</taxon>
    </lineage>
</organism>
<gene>
    <name evidence="1" type="ORF">WOA13_11280</name>
</gene>